<dbReference type="InterPro" id="IPR040498">
    <property type="entry name" value="PriA_CRR"/>
</dbReference>
<dbReference type="GO" id="GO:0043138">
    <property type="term" value="F:3'-5' DNA helicase activity"/>
    <property type="evidence" value="ECO:0007669"/>
    <property type="project" value="UniProtKB-EC"/>
</dbReference>
<comment type="cofactor">
    <cofactor evidence="12">
        <name>Zn(2+)</name>
        <dbReference type="ChEBI" id="CHEBI:29105"/>
    </cofactor>
    <text evidence="12">Binds 2 zinc ions per subunit.</text>
</comment>
<keyword evidence="1 12" id="KW-0639">Primosome</keyword>
<keyword evidence="6 12" id="KW-0347">Helicase</keyword>
<accession>A0A8X8L9D0</accession>
<dbReference type="HAMAP" id="MF_00983">
    <property type="entry name" value="PriA"/>
    <property type="match status" value="1"/>
</dbReference>
<dbReference type="InterPro" id="IPR001650">
    <property type="entry name" value="Helicase_C-like"/>
</dbReference>
<keyword evidence="16" id="KW-1185">Reference proteome</keyword>
<dbReference type="Pfam" id="PF17764">
    <property type="entry name" value="PriA_3primeBD"/>
    <property type="match status" value="1"/>
</dbReference>
<feature type="binding site" evidence="12">
    <location>
        <position position="485"/>
    </location>
    <ligand>
        <name>Zn(2+)</name>
        <dbReference type="ChEBI" id="CHEBI:29105"/>
        <label>1</label>
    </ligand>
</feature>
<comment type="subunit">
    <text evidence="12">Component of the replication restart primosome.</text>
</comment>
<dbReference type="GO" id="GO:1990077">
    <property type="term" value="C:primosome complex"/>
    <property type="evidence" value="ECO:0007669"/>
    <property type="project" value="UniProtKB-UniRule"/>
</dbReference>
<feature type="binding site" evidence="12">
    <location>
        <position position="509"/>
    </location>
    <ligand>
        <name>Zn(2+)</name>
        <dbReference type="ChEBI" id="CHEBI:29105"/>
        <label>2</label>
    </ligand>
</feature>
<organism evidence="15 16">
    <name type="scientific">Caldalkalibacillus thermarum (strain TA2.A1)</name>
    <dbReference type="NCBI Taxonomy" id="986075"/>
    <lineage>
        <taxon>Bacteria</taxon>
        <taxon>Bacillati</taxon>
        <taxon>Bacillota</taxon>
        <taxon>Bacilli</taxon>
        <taxon>Bacillales</taxon>
        <taxon>Bacillaceae</taxon>
        <taxon>Caldalkalibacillus</taxon>
    </lineage>
</organism>
<comment type="catalytic activity">
    <reaction evidence="11 12">
        <text>ATP + H2O = ADP + phosphate + H(+)</text>
        <dbReference type="Rhea" id="RHEA:13065"/>
        <dbReference type="ChEBI" id="CHEBI:15377"/>
        <dbReference type="ChEBI" id="CHEBI:15378"/>
        <dbReference type="ChEBI" id="CHEBI:30616"/>
        <dbReference type="ChEBI" id="CHEBI:43474"/>
        <dbReference type="ChEBI" id="CHEBI:456216"/>
        <dbReference type="EC" id="5.6.2.4"/>
    </reaction>
</comment>
<evidence type="ECO:0000256" key="5">
    <source>
        <dbReference type="ARBA" id="ARBA00022801"/>
    </source>
</evidence>
<dbReference type="GO" id="GO:0003677">
    <property type="term" value="F:DNA binding"/>
    <property type="evidence" value="ECO:0007669"/>
    <property type="project" value="UniProtKB-UniRule"/>
</dbReference>
<dbReference type="SUPFAM" id="SSF52540">
    <property type="entry name" value="P-loop containing nucleoside triphosphate hydrolases"/>
    <property type="match status" value="2"/>
</dbReference>
<dbReference type="NCBIfam" id="TIGR00595">
    <property type="entry name" value="priA"/>
    <property type="match status" value="1"/>
</dbReference>
<feature type="binding site" evidence="12">
    <location>
        <position position="522"/>
    </location>
    <ligand>
        <name>Zn(2+)</name>
        <dbReference type="ChEBI" id="CHEBI:29105"/>
        <label>1</label>
    </ligand>
</feature>
<evidence type="ECO:0000256" key="4">
    <source>
        <dbReference type="ARBA" id="ARBA00022741"/>
    </source>
</evidence>
<feature type="binding site" evidence="12">
    <location>
        <position position="482"/>
    </location>
    <ligand>
        <name>Zn(2+)</name>
        <dbReference type="ChEBI" id="CHEBI:29105"/>
        <label>1</label>
    </ligand>
</feature>
<dbReference type="Gene3D" id="3.40.1440.60">
    <property type="entry name" value="PriA, 3(prime) DNA-binding domain"/>
    <property type="match status" value="1"/>
</dbReference>
<dbReference type="InterPro" id="IPR042115">
    <property type="entry name" value="PriA_3primeBD_sf"/>
</dbReference>
<evidence type="ECO:0000256" key="2">
    <source>
        <dbReference type="ARBA" id="ARBA00022705"/>
    </source>
</evidence>
<evidence type="ECO:0000259" key="14">
    <source>
        <dbReference type="PROSITE" id="PS51194"/>
    </source>
</evidence>
<evidence type="ECO:0000259" key="13">
    <source>
        <dbReference type="PROSITE" id="PS51192"/>
    </source>
</evidence>
<dbReference type="Gene3D" id="3.40.50.300">
    <property type="entry name" value="P-loop containing nucleotide triphosphate hydrolases"/>
    <property type="match status" value="2"/>
</dbReference>
<comment type="catalytic activity">
    <reaction evidence="12">
        <text>Couples ATP hydrolysis with the unwinding of duplex DNA by translocating in the 3'-5' direction.</text>
        <dbReference type="EC" id="5.6.2.4"/>
    </reaction>
</comment>
<evidence type="ECO:0000256" key="6">
    <source>
        <dbReference type="ARBA" id="ARBA00022806"/>
    </source>
</evidence>
<evidence type="ECO:0000256" key="8">
    <source>
        <dbReference type="ARBA" id="ARBA00022840"/>
    </source>
</evidence>
<dbReference type="AlphaFoldDB" id="A0A8X8L9D0"/>
<dbReference type="GO" id="GO:0006270">
    <property type="term" value="P:DNA replication initiation"/>
    <property type="evidence" value="ECO:0007669"/>
    <property type="project" value="TreeGrafter"/>
</dbReference>
<dbReference type="KEGG" id="cthu:HUR95_10460"/>
<gene>
    <name evidence="12 15" type="primary">priA</name>
    <name evidence="15" type="ORF">HUR95_10460</name>
</gene>
<evidence type="ECO:0000256" key="7">
    <source>
        <dbReference type="ARBA" id="ARBA00022833"/>
    </source>
</evidence>
<evidence type="ECO:0000256" key="11">
    <source>
        <dbReference type="ARBA" id="ARBA00048988"/>
    </source>
</evidence>
<dbReference type="Pfam" id="PF18074">
    <property type="entry name" value="PriA_C"/>
    <property type="match status" value="1"/>
</dbReference>
<feature type="binding site" evidence="12">
    <location>
        <position position="512"/>
    </location>
    <ligand>
        <name>Zn(2+)</name>
        <dbReference type="ChEBI" id="CHEBI:29105"/>
        <label>2</label>
    </ligand>
</feature>
<comment type="function">
    <text evidence="12">Initiates the restart of stalled replication forks, which reloads the replicative helicase on sites other than the origin of replication. Recognizes and binds to abandoned replication forks and remodels them to uncover a helicase loading site. Promotes assembly of the primosome at these replication forks.</text>
</comment>
<dbReference type="Pfam" id="PF00270">
    <property type="entry name" value="DEAD"/>
    <property type="match status" value="1"/>
</dbReference>
<evidence type="ECO:0000256" key="10">
    <source>
        <dbReference type="ARBA" id="ARBA00023235"/>
    </source>
</evidence>
<protein>
    <recommendedName>
        <fullName evidence="12">Replication restart protein PriA</fullName>
    </recommendedName>
    <alternativeName>
        <fullName evidence="12">ATP-dependent DNA helicase PriA</fullName>
        <ecNumber evidence="12">5.6.2.4</ecNumber>
    </alternativeName>
    <alternativeName>
        <fullName evidence="12">DNA 3'-5' helicase PriA</fullName>
    </alternativeName>
</protein>
<dbReference type="InterPro" id="IPR005259">
    <property type="entry name" value="PriA"/>
</dbReference>
<dbReference type="GO" id="GO:0006310">
    <property type="term" value="P:DNA recombination"/>
    <property type="evidence" value="ECO:0007669"/>
    <property type="project" value="InterPro"/>
</dbReference>
<dbReference type="InterPro" id="IPR014001">
    <property type="entry name" value="Helicase_ATP-bd"/>
</dbReference>
<dbReference type="GO" id="GO:0006269">
    <property type="term" value="P:DNA replication, synthesis of primer"/>
    <property type="evidence" value="ECO:0007669"/>
    <property type="project" value="UniProtKB-KW"/>
</dbReference>
<dbReference type="EC" id="5.6.2.4" evidence="12"/>
<feature type="domain" description="Helicase ATP-binding" evidence="13">
    <location>
        <begin position="254"/>
        <end position="420"/>
    </location>
</feature>
<comment type="similarity">
    <text evidence="12">Belongs to the helicase family. PriA subfamily.</text>
</comment>
<proteinExistence type="inferred from homology"/>
<dbReference type="GO" id="GO:0016787">
    <property type="term" value="F:hydrolase activity"/>
    <property type="evidence" value="ECO:0007669"/>
    <property type="project" value="UniProtKB-KW"/>
</dbReference>
<keyword evidence="4 12" id="KW-0547">Nucleotide-binding</keyword>
<keyword evidence="8 12" id="KW-0067">ATP-binding</keyword>
<dbReference type="FunFam" id="3.40.50.300:FF:000489">
    <property type="entry name" value="Primosome assembly protein PriA"/>
    <property type="match status" value="1"/>
</dbReference>
<dbReference type="EMBL" id="CP082237">
    <property type="protein sequence ID" value="QZT32798.1"/>
    <property type="molecule type" value="Genomic_DNA"/>
</dbReference>
<dbReference type="Pfam" id="PF00271">
    <property type="entry name" value="Helicase_C"/>
    <property type="match status" value="1"/>
</dbReference>
<feature type="binding site" evidence="12">
    <location>
        <position position="525"/>
    </location>
    <ligand>
        <name>Zn(2+)</name>
        <dbReference type="ChEBI" id="CHEBI:29105"/>
        <label>1</label>
    </ligand>
</feature>
<dbReference type="InterPro" id="IPR027417">
    <property type="entry name" value="P-loop_NTPase"/>
</dbReference>
<evidence type="ECO:0000313" key="15">
    <source>
        <dbReference type="EMBL" id="QZT32798.1"/>
    </source>
</evidence>
<evidence type="ECO:0000256" key="9">
    <source>
        <dbReference type="ARBA" id="ARBA00023125"/>
    </source>
</evidence>
<feature type="binding site" evidence="12">
    <location>
        <position position="494"/>
    </location>
    <ligand>
        <name>Zn(2+)</name>
        <dbReference type="ChEBI" id="CHEBI:29105"/>
        <label>2</label>
    </ligand>
</feature>
<sequence length="777" mass="88530">MGCIRNDNLPAGGPIAEVIVDVPVLGADKPYDYRIPPDLSGQVQPGSRVAVPFGPRKVQGYVINIKGKETHQGQLKHIEAVLDDQPPLTEELLALSEWMSEKYVCFRSTAIQAMLPSALKARTTKEVIESPSGEKQVVYEISDNVTARRVSYVTLLKEAKDVQRLLQELPKQALKQRAILGYLLEHEGKVMLTELLQACQASRSSVQSLQEKGIVTIATEEVERDPYAGRSFAKTDPLPLTPAQKEVFGHIIKAIEKEQFQTYLLHGVTGSGKTEVYLQAIAHVLKKGKEAIVLVPEISLTPQMVERFKGRFGDQVAVVYSRLSVGERYDTWRKIRNGQAKIVIGARSALFAPFERLGLIIIDEEHESSYKQEENPRYHARDVAIFRGQYHQAPVILGSATPSLESYARARKNVYTLLSLKERVHGRALPKVEVVDMRQELQSGNRTLFSRHLYQKIEERLEQKEQMVLFINRRGFSTFVMCRDCGFVLQCPHCDISLTYHKVNHTCRCHYCGHTERQLMRCPNCQSEHIRFFGTGTQKVEEALAQTFPGIRVIRMDVDTTRRKGAHEKLLHAFGQHKADCLLGTQMIAKGLDFDNVTLVGVIAADSMLHLPDFRAAERTFQLLTQVSGRAGRRQKPGEVVIQTYTPDHYSIQCASQHDYHTFYEQEMRYRFQKGYPPFYYLSLLLFSHPDLTYCIKAAEEAANWLKPRLSKQSQVLGPVAAPIPKIKDRYRYQCMIKYKNESQLSRLLMELLHYMQPHIAKYHLQLQIDMEPQVIL</sequence>
<evidence type="ECO:0000313" key="16">
    <source>
        <dbReference type="Proteomes" id="UP000825179"/>
    </source>
</evidence>
<dbReference type="InterPro" id="IPR011545">
    <property type="entry name" value="DEAD/DEAH_box_helicase_dom"/>
</dbReference>
<dbReference type="RefSeq" id="WP_222822553.1">
    <property type="nucleotide sequence ID" value="NZ_CP082237.1"/>
</dbReference>
<keyword evidence="5 12" id="KW-0378">Hydrolase</keyword>
<reference evidence="15 16" key="1">
    <citation type="journal article" date="2020" name="Extremophiles">
        <title>Genomic analysis of Caldalkalibacillus thermarum TA2.A1 reveals aerobic alkaliphilic metabolism and evolutionary hallmarks linking alkaliphilic bacteria and plant life.</title>
        <authorList>
            <person name="de Jong S.I."/>
            <person name="van den Broek M.A."/>
            <person name="Merkel A.Y."/>
            <person name="de la Torre Cortes P."/>
            <person name="Kalamorz F."/>
            <person name="Cook G.M."/>
            <person name="van Loosdrecht M.C.M."/>
            <person name="McMillan D.G.G."/>
        </authorList>
    </citation>
    <scope>NUCLEOTIDE SEQUENCE [LARGE SCALE GENOMIC DNA]</scope>
    <source>
        <strain evidence="15 16">TA2.A1</strain>
    </source>
</reference>
<dbReference type="CDD" id="cd18804">
    <property type="entry name" value="SF2_C_priA"/>
    <property type="match status" value="1"/>
</dbReference>
<keyword evidence="10 12" id="KW-0413">Isomerase</keyword>
<dbReference type="Pfam" id="PF18319">
    <property type="entry name" value="Zn_ribbon_PriA"/>
    <property type="match status" value="1"/>
</dbReference>
<evidence type="ECO:0000256" key="3">
    <source>
        <dbReference type="ARBA" id="ARBA00022723"/>
    </source>
</evidence>
<dbReference type="InterPro" id="IPR041236">
    <property type="entry name" value="PriA_C"/>
</dbReference>
<dbReference type="SMART" id="SM00487">
    <property type="entry name" value="DEXDc"/>
    <property type="match status" value="1"/>
</dbReference>
<keyword evidence="9 12" id="KW-0238">DNA-binding</keyword>
<dbReference type="GO" id="GO:0008270">
    <property type="term" value="F:zinc ion binding"/>
    <property type="evidence" value="ECO:0007669"/>
    <property type="project" value="UniProtKB-UniRule"/>
</dbReference>
<feature type="domain" description="Helicase C-terminal" evidence="14">
    <location>
        <begin position="514"/>
        <end position="671"/>
    </location>
</feature>
<dbReference type="FunFam" id="3.40.1440.60:FF:000001">
    <property type="entry name" value="Primosomal protein N"/>
    <property type="match status" value="1"/>
</dbReference>
<dbReference type="PROSITE" id="PS51194">
    <property type="entry name" value="HELICASE_CTER"/>
    <property type="match status" value="1"/>
</dbReference>
<dbReference type="Proteomes" id="UP000825179">
    <property type="component" value="Chromosome"/>
</dbReference>
<dbReference type="NCBIfam" id="NF004066">
    <property type="entry name" value="PRK05580.1-3"/>
    <property type="match status" value="1"/>
</dbReference>
<dbReference type="SMART" id="SM00490">
    <property type="entry name" value="HELICc"/>
    <property type="match status" value="1"/>
</dbReference>
<dbReference type="PANTHER" id="PTHR30580:SF0">
    <property type="entry name" value="PRIMOSOMAL PROTEIN N"/>
    <property type="match status" value="1"/>
</dbReference>
<feature type="binding site" evidence="12">
    <location>
        <position position="491"/>
    </location>
    <ligand>
        <name>Zn(2+)</name>
        <dbReference type="ChEBI" id="CHEBI:29105"/>
        <label>2</label>
    </ligand>
</feature>
<keyword evidence="2 12" id="KW-0235">DNA replication</keyword>
<dbReference type="GO" id="GO:0005524">
    <property type="term" value="F:ATP binding"/>
    <property type="evidence" value="ECO:0007669"/>
    <property type="project" value="UniProtKB-UniRule"/>
</dbReference>
<evidence type="ECO:0000256" key="12">
    <source>
        <dbReference type="HAMAP-Rule" id="MF_00983"/>
    </source>
</evidence>
<dbReference type="CDD" id="cd17929">
    <property type="entry name" value="DEXHc_priA"/>
    <property type="match status" value="1"/>
</dbReference>
<name>A0A8X8L9D0_CALTT</name>
<keyword evidence="7 12" id="KW-0862">Zinc</keyword>
<keyword evidence="3 12" id="KW-0479">Metal-binding</keyword>
<dbReference type="GO" id="GO:0006302">
    <property type="term" value="P:double-strand break repair"/>
    <property type="evidence" value="ECO:0007669"/>
    <property type="project" value="InterPro"/>
</dbReference>
<dbReference type="InterPro" id="IPR041222">
    <property type="entry name" value="PriA_3primeBD"/>
</dbReference>
<evidence type="ECO:0000256" key="1">
    <source>
        <dbReference type="ARBA" id="ARBA00022515"/>
    </source>
</evidence>
<dbReference type="PROSITE" id="PS51192">
    <property type="entry name" value="HELICASE_ATP_BIND_1"/>
    <property type="match status" value="1"/>
</dbReference>
<dbReference type="PANTHER" id="PTHR30580">
    <property type="entry name" value="PRIMOSOMAL PROTEIN N"/>
    <property type="match status" value="1"/>
</dbReference>